<dbReference type="GO" id="GO:0005886">
    <property type="term" value="C:plasma membrane"/>
    <property type="evidence" value="ECO:0007669"/>
    <property type="project" value="TreeGrafter"/>
</dbReference>
<dbReference type="KEGG" id="kne:92181190"/>
<evidence type="ECO:0000259" key="9">
    <source>
        <dbReference type="PROSITE" id="PS51382"/>
    </source>
</evidence>
<dbReference type="GeneID" id="92181190"/>
<feature type="region of interest" description="Disordered" evidence="6">
    <location>
        <begin position="392"/>
        <end position="431"/>
    </location>
</feature>
<evidence type="ECO:0000256" key="7">
    <source>
        <dbReference type="SAM" id="Phobius"/>
    </source>
</evidence>
<dbReference type="InterPro" id="IPR004331">
    <property type="entry name" value="SPX_dom"/>
</dbReference>
<feature type="transmembrane region" description="Helical" evidence="7">
    <location>
        <begin position="824"/>
        <end position="847"/>
    </location>
</feature>
<dbReference type="Pfam" id="PF03105">
    <property type="entry name" value="SPX"/>
    <property type="match status" value="1"/>
</dbReference>
<dbReference type="PANTHER" id="PTHR10783">
    <property type="entry name" value="XENOTROPIC AND POLYTROPIC RETROVIRUS RECEPTOR 1-RELATED"/>
    <property type="match status" value="1"/>
</dbReference>
<keyword evidence="5 7" id="KW-0472">Membrane</keyword>
<feature type="transmembrane region" description="Helical" evidence="7">
    <location>
        <begin position="867"/>
        <end position="887"/>
    </location>
</feature>
<feature type="compositionally biased region" description="Polar residues" evidence="6">
    <location>
        <begin position="152"/>
        <end position="163"/>
    </location>
</feature>
<dbReference type="RefSeq" id="XP_066802416.1">
    <property type="nucleotide sequence ID" value="XM_066947037.1"/>
</dbReference>
<feature type="transmembrane region" description="Helical" evidence="7">
    <location>
        <begin position="674"/>
        <end position="694"/>
    </location>
</feature>
<keyword evidence="4 7" id="KW-1133">Transmembrane helix</keyword>
<reference evidence="10 11" key="1">
    <citation type="journal article" date="2024" name="bioRxiv">
        <title>Comparative genomics of Cryptococcus and Kwoniella reveals pathogenesis evolution and contrasting karyotype dynamics via intercentromeric recombination or chromosome fusion.</title>
        <authorList>
            <person name="Coelho M.A."/>
            <person name="David-Palma M."/>
            <person name="Shea T."/>
            <person name="Bowers K."/>
            <person name="McGinley-Smith S."/>
            <person name="Mohammad A.W."/>
            <person name="Gnirke A."/>
            <person name="Yurkov A.M."/>
            <person name="Nowrousian M."/>
            <person name="Sun S."/>
            <person name="Cuomo C.A."/>
            <person name="Heitman J."/>
        </authorList>
    </citation>
    <scope>NUCLEOTIDE SEQUENCE [LARGE SCALE GENOMIC DNA]</scope>
    <source>
        <strain evidence="10 11">CBS 13917</strain>
    </source>
</reference>
<feature type="compositionally biased region" description="Basic and acidic residues" evidence="6">
    <location>
        <begin position="181"/>
        <end position="196"/>
    </location>
</feature>
<evidence type="ECO:0000256" key="5">
    <source>
        <dbReference type="ARBA" id="ARBA00023136"/>
    </source>
</evidence>
<evidence type="ECO:0000259" key="8">
    <source>
        <dbReference type="PROSITE" id="PS51380"/>
    </source>
</evidence>
<dbReference type="EMBL" id="JBCAWK010000007">
    <property type="protein sequence ID" value="KAK8853230.1"/>
    <property type="molecule type" value="Genomic_DNA"/>
</dbReference>
<evidence type="ECO:0000256" key="2">
    <source>
        <dbReference type="ARBA" id="ARBA00009665"/>
    </source>
</evidence>
<comment type="subcellular location">
    <subcellularLocation>
        <location evidence="1">Membrane</location>
        <topology evidence="1">Multi-pass membrane protein</topology>
    </subcellularLocation>
</comment>
<dbReference type="PROSITE" id="PS51380">
    <property type="entry name" value="EXS"/>
    <property type="match status" value="1"/>
</dbReference>
<sequence length="1027" mass="116064">MKFGRYLAENLTPEWKRAYIDYRACKKAIKVVGKRLGQVKDAREGEDGDDDDGNQSSSGADDDYGPSAPPKRSPETIKGSLRSRSGTDGATPRLGRFTSRASEARSPDYGSTGRSPRPASSSNPIPPPLDLGAPGVTDDEPTPRTPAIGGSLTRTRSLAQSSKKGVAFSPKIDAVPPVQTHIEESTEGEGSKHSSDDGMVLSSSEEPLNRPPTTQLDRTSSSGKTPRGILSPRLRGSPWSAGSPQTADPPRTGKSPRSPKLNGPPRSLRSMTLPSPALPVRSPGRTRHVADTFDDLYDQSEPDEKAFFDLLERELDKVEAFYIAREQEAIRRAHDLREQLRELAEHRRIYHELYPEGMPEWEAKVGRIIPNGTQAVAPTFAKLKTKLGLTSEEDANGTSHTNGLQPPGMNGVSQGLRPLSRSQSPVMSEHERLSLREAMAADKDHKTYSPERYQKYKRELKTAVMEFYRSLELVKNYRIMNLTGFRKALKKFEKTTKIHCMELYTDERISKCTFSKSEAIDGLIKQVEELYTAHFEHGDSKKARDKLRRQTREKTHYESVFRSGIMLGIALPAAVAALAESSRAETRAAIPAWGGLLQVYGGLFLPVIFAMLFELNLAAYVSARINYEFVMELTRPTIDYRSFFEIPAFLFLTLSYCFYFSFARVGSSNVDPTTWPAAWLVFFAVFFLNPLPVLRRQSRYWLLRVLFRVCTPGYSRVEFIAFFLADELNSLIYSIQNIYFFSCAYGKHWPSNVFDVCRAGKNWPSALLLCLPALSRFIQCLKRFYDSRLTIHLINAGKYLSVITQQCLFVYWRSQGSQNNNGAFIAWIIIATASAAYTCTWDLVIDWSLFRPNAGLLRKDLGYSRRFVYYTAMVSNFLLRFIFVWYIPDSQSHVRLRSFLFALAEMLRRWQWNFFRVETEHLGNADAYRVTREIPLPYRRINRDSDDDDDGSPEREKPTRTTSRRSGGRGNASNPVSVQLDRLRRRITSGQKGRGPDALDAGPRGHRDQREYEARRPGDQGSGEEQV</sequence>
<protein>
    <recommendedName>
        <fullName evidence="12">Signal transduction-related protein</fullName>
    </recommendedName>
</protein>
<evidence type="ECO:0000313" key="11">
    <source>
        <dbReference type="Proteomes" id="UP001388673"/>
    </source>
</evidence>
<keyword evidence="3 7" id="KW-0812">Transmembrane</keyword>
<name>A0AAW0Z179_9TREE</name>
<keyword evidence="11" id="KW-1185">Reference proteome</keyword>
<dbReference type="GO" id="GO:0005794">
    <property type="term" value="C:Golgi apparatus"/>
    <property type="evidence" value="ECO:0007669"/>
    <property type="project" value="TreeGrafter"/>
</dbReference>
<gene>
    <name evidence="10" type="ORF">IAR55_003932</name>
</gene>
<dbReference type="Pfam" id="PF03124">
    <property type="entry name" value="EXS"/>
    <property type="match status" value="1"/>
</dbReference>
<dbReference type="AlphaFoldDB" id="A0AAW0Z179"/>
<evidence type="ECO:0000256" key="3">
    <source>
        <dbReference type="ARBA" id="ARBA00022692"/>
    </source>
</evidence>
<feature type="compositionally biased region" description="Polar residues" evidence="6">
    <location>
        <begin position="201"/>
        <end position="224"/>
    </location>
</feature>
<evidence type="ECO:0000313" key="10">
    <source>
        <dbReference type="EMBL" id="KAK8853230.1"/>
    </source>
</evidence>
<dbReference type="GO" id="GO:0006817">
    <property type="term" value="P:phosphate ion transport"/>
    <property type="evidence" value="ECO:0007669"/>
    <property type="project" value="TreeGrafter"/>
</dbReference>
<evidence type="ECO:0000256" key="4">
    <source>
        <dbReference type="ARBA" id="ARBA00022989"/>
    </source>
</evidence>
<feature type="transmembrane region" description="Helical" evidence="7">
    <location>
        <begin position="642"/>
        <end position="662"/>
    </location>
</feature>
<feature type="domain" description="EXS" evidence="8">
    <location>
        <begin position="756"/>
        <end position="948"/>
    </location>
</feature>
<feature type="region of interest" description="Disordered" evidence="6">
    <location>
        <begin position="940"/>
        <end position="1027"/>
    </location>
</feature>
<accession>A0AAW0Z179</accession>
<feature type="domain" description="SPX" evidence="9">
    <location>
        <begin position="1"/>
        <end position="506"/>
    </location>
</feature>
<dbReference type="Proteomes" id="UP001388673">
    <property type="component" value="Unassembled WGS sequence"/>
</dbReference>
<feature type="compositionally biased region" description="Polar residues" evidence="6">
    <location>
        <begin position="112"/>
        <end position="123"/>
    </location>
</feature>
<dbReference type="GO" id="GO:0000822">
    <property type="term" value="F:inositol hexakisphosphate binding"/>
    <property type="evidence" value="ECO:0007669"/>
    <property type="project" value="TreeGrafter"/>
</dbReference>
<evidence type="ECO:0000256" key="6">
    <source>
        <dbReference type="SAM" id="MobiDB-lite"/>
    </source>
</evidence>
<feature type="transmembrane region" description="Helical" evidence="7">
    <location>
        <begin position="599"/>
        <end position="621"/>
    </location>
</feature>
<comment type="caution">
    <text evidence="10">The sequence shown here is derived from an EMBL/GenBank/DDBJ whole genome shotgun (WGS) entry which is preliminary data.</text>
</comment>
<dbReference type="PANTHER" id="PTHR10783:SF103">
    <property type="entry name" value="SOLUTE CARRIER FAMILY 53 MEMBER 1"/>
    <property type="match status" value="1"/>
</dbReference>
<dbReference type="PROSITE" id="PS51382">
    <property type="entry name" value="SPX"/>
    <property type="match status" value="1"/>
</dbReference>
<feature type="region of interest" description="Disordered" evidence="6">
    <location>
        <begin position="33"/>
        <end position="286"/>
    </location>
</feature>
<comment type="similarity">
    <text evidence="2">Belongs to the SYG1 (TC 2.A.94) family.</text>
</comment>
<evidence type="ECO:0000256" key="1">
    <source>
        <dbReference type="ARBA" id="ARBA00004141"/>
    </source>
</evidence>
<evidence type="ECO:0008006" key="12">
    <source>
        <dbReference type="Google" id="ProtNLM"/>
    </source>
</evidence>
<dbReference type="GO" id="GO:0016036">
    <property type="term" value="P:cellular response to phosphate starvation"/>
    <property type="evidence" value="ECO:0007669"/>
    <property type="project" value="TreeGrafter"/>
</dbReference>
<feature type="compositionally biased region" description="Basic and acidic residues" evidence="6">
    <location>
        <begin position="1003"/>
        <end position="1018"/>
    </location>
</feature>
<dbReference type="CDD" id="cd14475">
    <property type="entry name" value="SPX_SYG1_like"/>
    <property type="match status" value="1"/>
</dbReference>
<dbReference type="InterPro" id="IPR004342">
    <property type="entry name" value="EXS_C"/>
</dbReference>
<organism evidence="10 11">
    <name type="scientific">Kwoniella newhampshirensis</name>
    <dbReference type="NCBI Taxonomy" id="1651941"/>
    <lineage>
        <taxon>Eukaryota</taxon>
        <taxon>Fungi</taxon>
        <taxon>Dikarya</taxon>
        <taxon>Basidiomycota</taxon>
        <taxon>Agaricomycotina</taxon>
        <taxon>Tremellomycetes</taxon>
        <taxon>Tremellales</taxon>
        <taxon>Cryptococcaceae</taxon>
        <taxon>Kwoniella</taxon>
    </lineage>
</organism>
<proteinExistence type="inferred from homology"/>